<evidence type="ECO:0000313" key="12">
    <source>
        <dbReference type="EMBL" id="ATB69988.1"/>
    </source>
</evidence>
<dbReference type="Gene3D" id="3.30.70.270">
    <property type="match status" value="1"/>
</dbReference>
<feature type="domain" description="EAL" evidence="10">
    <location>
        <begin position="605"/>
        <end position="859"/>
    </location>
</feature>
<dbReference type="AlphaFoldDB" id="A0A290HQJ7"/>
<accession>A0A290HQJ7</accession>
<dbReference type="InterPro" id="IPR000160">
    <property type="entry name" value="GGDEF_dom"/>
</dbReference>
<evidence type="ECO:0000259" key="10">
    <source>
        <dbReference type="PROSITE" id="PS50883"/>
    </source>
</evidence>
<feature type="transmembrane region" description="Helical" evidence="6">
    <location>
        <begin position="12"/>
        <end position="34"/>
    </location>
</feature>
<dbReference type="InterPro" id="IPR035965">
    <property type="entry name" value="PAS-like_dom_sf"/>
</dbReference>
<dbReference type="FunFam" id="3.20.20.450:FF:000001">
    <property type="entry name" value="Cyclic di-GMP phosphodiesterase yahA"/>
    <property type="match status" value="1"/>
</dbReference>
<evidence type="ECO:0000256" key="5">
    <source>
        <dbReference type="ARBA" id="ARBA00051114"/>
    </source>
</evidence>
<dbReference type="SMART" id="SM00052">
    <property type="entry name" value="EAL"/>
    <property type="match status" value="1"/>
</dbReference>
<dbReference type="PROSITE" id="PS50839">
    <property type="entry name" value="CHASE"/>
    <property type="match status" value="1"/>
</dbReference>
<evidence type="ECO:0000259" key="9">
    <source>
        <dbReference type="PROSITE" id="PS50839"/>
    </source>
</evidence>
<dbReference type="InterPro" id="IPR052155">
    <property type="entry name" value="Biofilm_reg_signaling"/>
</dbReference>
<keyword evidence="4 6" id="KW-0472">Membrane</keyword>
<organism evidence="12 13">
    <name type="scientific">Sulfurospirillum diekertiae</name>
    <dbReference type="NCBI Taxonomy" id="1854492"/>
    <lineage>
        <taxon>Bacteria</taxon>
        <taxon>Pseudomonadati</taxon>
        <taxon>Campylobacterota</taxon>
        <taxon>Epsilonproteobacteria</taxon>
        <taxon>Campylobacterales</taxon>
        <taxon>Sulfurospirillaceae</taxon>
        <taxon>Sulfurospirillum</taxon>
    </lineage>
</organism>
<dbReference type="InterPro" id="IPR006189">
    <property type="entry name" value="CHASE_dom"/>
</dbReference>
<evidence type="ECO:0000256" key="3">
    <source>
        <dbReference type="ARBA" id="ARBA00022989"/>
    </source>
</evidence>
<dbReference type="InterPro" id="IPR035919">
    <property type="entry name" value="EAL_sf"/>
</dbReference>
<dbReference type="SUPFAM" id="SSF55073">
    <property type="entry name" value="Nucleotide cyclase"/>
    <property type="match status" value="1"/>
</dbReference>
<protein>
    <submittedName>
        <fullName evidence="12">Diguanylate cyclase/phosphodiesterase (GGDEF &amp; EAL domains) with PAS/PAC sensor(S)</fullName>
    </submittedName>
</protein>
<dbReference type="Pfam" id="PF00990">
    <property type="entry name" value="GGDEF"/>
    <property type="match status" value="1"/>
</dbReference>
<feature type="domain" description="GGDEF" evidence="11">
    <location>
        <begin position="464"/>
        <end position="596"/>
    </location>
</feature>
<gene>
    <name evidence="12" type="ORF">SJPD1_1883</name>
</gene>
<feature type="domain" description="PAS" evidence="7">
    <location>
        <begin position="306"/>
        <end position="382"/>
    </location>
</feature>
<dbReference type="Pfam" id="PF08448">
    <property type="entry name" value="PAS_4"/>
    <property type="match status" value="1"/>
</dbReference>
<dbReference type="OrthoDB" id="5372181at2"/>
<evidence type="ECO:0000256" key="2">
    <source>
        <dbReference type="ARBA" id="ARBA00022692"/>
    </source>
</evidence>
<dbReference type="SMART" id="SM00267">
    <property type="entry name" value="GGDEF"/>
    <property type="match status" value="1"/>
</dbReference>
<dbReference type="NCBIfam" id="TIGR00229">
    <property type="entry name" value="sensory_box"/>
    <property type="match status" value="1"/>
</dbReference>
<dbReference type="RefSeq" id="WP_096046924.1">
    <property type="nucleotide sequence ID" value="NZ_CP023275.1"/>
</dbReference>
<name>A0A290HQJ7_9BACT</name>
<feature type="domain" description="PAC" evidence="8">
    <location>
        <begin position="380"/>
        <end position="432"/>
    </location>
</feature>
<sequence length="870" mass="98211">MNREVLIPFRNLKMVLSIIFIVAFSLLSLIIYYFDTLETEEERAKVYTTAVNYSYDIKLNLEHALSSTHTLQALLSQNDDFFIRNFERVSKNLLSEYPGVIELAIAPAGVIAQVAPLHGNEKALGLNLFEIETQKKKSFLTRDSGKLTLAGPLELVQGGIGLVGRLPLFEDETKKEGFLGFVLAVIRISEIFDTVKGAHLEHEGLSYEVWRVHPDNKTKQIIACTSHSSLIDPVIYTFEVPNNTWTISMAPTKGWNNSPVLIVRELMAFVFALMLVSMVKLFIDLKMAKVALESKVLQTTDEKNVLARQLEIVLNAIPDLIWLKDPNGIYLMCNKAFERLYGAKEEDIIGKSDYDFVDYQQADFFRTHDIIAMDAHQSVRNEEELSFKGDGYNGFFETIKTPIYDQNSDLIGILGISRDISIRKENEEKIQKLEYFDPLTSLPNKLQLHLRLEHDLNIAQKQNEKLAVLFIDFDHFKNINDTLGHAVGDQLLVKVSNRLKTLLRQVDTLSRQGGDEFVVVLPGVSVDDTVHMAKRLLQAIEQPIKIADNELIITASIGIALYPDDGTDIDTLFKCADAAMYLAKQNGRNSYRFFTSEIQSRSARILSLENALRYAQVRGELSLHYQPQVSLCDGKIVEVEALLRWHHPEFGMISPCEFIPIAEESGQILLIGEWVMRTAAKAMKEWLDIGFPAMSVAVNLSAVQFHHAHLSKLVSSIIDEVNLPACYFEIELTESVTAQNPVHAIATMNELNAKGIRLSIDDFGTGYSSLSYLKRFKVYKLKIDQSFIRDISIDPEDREIVKTIIALGKSLGLKTIAEGVETKEQLDFLKENGCDEAQGYYFSKPLNVTDLEALLKHPEIILRKNSNNPQ</sequence>
<evidence type="ECO:0000259" key="8">
    <source>
        <dbReference type="PROSITE" id="PS50113"/>
    </source>
</evidence>
<dbReference type="GO" id="GO:0016020">
    <property type="term" value="C:membrane"/>
    <property type="evidence" value="ECO:0007669"/>
    <property type="project" value="UniProtKB-SubCell"/>
</dbReference>
<dbReference type="InterPro" id="IPR042240">
    <property type="entry name" value="CHASE_sf"/>
</dbReference>
<evidence type="ECO:0000259" key="11">
    <source>
        <dbReference type="PROSITE" id="PS50887"/>
    </source>
</evidence>
<comment type="subcellular location">
    <subcellularLocation>
        <location evidence="1">Membrane</location>
    </subcellularLocation>
</comment>
<evidence type="ECO:0000259" key="7">
    <source>
        <dbReference type="PROSITE" id="PS50112"/>
    </source>
</evidence>
<dbReference type="CDD" id="cd00130">
    <property type="entry name" value="PAS"/>
    <property type="match status" value="1"/>
</dbReference>
<evidence type="ECO:0000313" key="13">
    <source>
        <dbReference type="Proteomes" id="UP000217349"/>
    </source>
</evidence>
<dbReference type="Pfam" id="PF03924">
    <property type="entry name" value="CHASE"/>
    <property type="match status" value="1"/>
</dbReference>
<dbReference type="EMBL" id="CP023275">
    <property type="protein sequence ID" value="ATB69988.1"/>
    <property type="molecule type" value="Genomic_DNA"/>
</dbReference>
<dbReference type="FunFam" id="3.30.70.270:FF:000001">
    <property type="entry name" value="Diguanylate cyclase domain protein"/>
    <property type="match status" value="1"/>
</dbReference>
<dbReference type="GO" id="GO:0071732">
    <property type="term" value="P:cellular response to nitric oxide"/>
    <property type="evidence" value="ECO:0007669"/>
    <property type="project" value="UniProtKB-ARBA"/>
</dbReference>
<feature type="domain" description="CHASE" evidence="9">
    <location>
        <begin position="110"/>
        <end position="195"/>
    </location>
</feature>
<dbReference type="PROSITE" id="PS50883">
    <property type="entry name" value="EAL"/>
    <property type="match status" value="1"/>
</dbReference>
<dbReference type="GO" id="GO:0007165">
    <property type="term" value="P:signal transduction"/>
    <property type="evidence" value="ECO:0007669"/>
    <property type="project" value="UniProtKB-ARBA"/>
</dbReference>
<dbReference type="InterPro" id="IPR000700">
    <property type="entry name" value="PAS-assoc_C"/>
</dbReference>
<dbReference type="GO" id="GO:0071111">
    <property type="term" value="F:cyclic-guanylate-specific phosphodiesterase activity"/>
    <property type="evidence" value="ECO:0007669"/>
    <property type="project" value="UniProtKB-EC"/>
</dbReference>
<dbReference type="SUPFAM" id="SSF55785">
    <property type="entry name" value="PYP-like sensor domain (PAS domain)"/>
    <property type="match status" value="1"/>
</dbReference>
<dbReference type="InterPro" id="IPR001633">
    <property type="entry name" value="EAL_dom"/>
</dbReference>
<dbReference type="InterPro" id="IPR043128">
    <property type="entry name" value="Rev_trsase/Diguanyl_cyclase"/>
</dbReference>
<dbReference type="Gene3D" id="3.30.450.350">
    <property type="entry name" value="CHASE domain"/>
    <property type="match status" value="1"/>
</dbReference>
<dbReference type="InterPro" id="IPR029787">
    <property type="entry name" value="Nucleotide_cyclase"/>
</dbReference>
<dbReference type="SUPFAM" id="SSF141868">
    <property type="entry name" value="EAL domain-like"/>
    <property type="match status" value="1"/>
</dbReference>
<evidence type="ECO:0000256" key="6">
    <source>
        <dbReference type="SAM" id="Phobius"/>
    </source>
</evidence>
<dbReference type="Proteomes" id="UP000217349">
    <property type="component" value="Chromosome"/>
</dbReference>
<dbReference type="SMART" id="SM01079">
    <property type="entry name" value="CHASE"/>
    <property type="match status" value="1"/>
</dbReference>
<dbReference type="InterPro" id="IPR000014">
    <property type="entry name" value="PAS"/>
</dbReference>
<dbReference type="NCBIfam" id="TIGR00254">
    <property type="entry name" value="GGDEF"/>
    <property type="match status" value="1"/>
</dbReference>
<dbReference type="PANTHER" id="PTHR44757">
    <property type="entry name" value="DIGUANYLATE CYCLASE DGCP"/>
    <property type="match status" value="1"/>
</dbReference>
<dbReference type="KEGG" id="sulj:SJPD1_1883"/>
<dbReference type="CDD" id="cd01949">
    <property type="entry name" value="GGDEF"/>
    <property type="match status" value="1"/>
</dbReference>
<evidence type="ECO:0000256" key="1">
    <source>
        <dbReference type="ARBA" id="ARBA00004370"/>
    </source>
</evidence>
<evidence type="ECO:0000256" key="4">
    <source>
        <dbReference type="ARBA" id="ARBA00023136"/>
    </source>
</evidence>
<dbReference type="PROSITE" id="PS50887">
    <property type="entry name" value="GGDEF"/>
    <property type="match status" value="1"/>
</dbReference>
<dbReference type="SMART" id="SM00091">
    <property type="entry name" value="PAS"/>
    <property type="match status" value="1"/>
</dbReference>
<dbReference type="Gene3D" id="3.20.20.450">
    <property type="entry name" value="EAL domain"/>
    <property type="match status" value="1"/>
</dbReference>
<dbReference type="CDD" id="cd01948">
    <property type="entry name" value="EAL"/>
    <property type="match status" value="1"/>
</dbReference>
<dbReference type="PROSITE" id="PS50113">
    <property type="entry name" value="PAC"/>
    <property type="match status" value="1"/>
</dbReference>
<dbReference type="Pfam" id="PF00563">
    <property type="entry name" value="EAL"/>
    <property type="match status" value="1"/>
</dbReference>
<keyword evidence="2 6" id="KW-0812">Transmembrane</keyword>
<comment type="catalytic activity">
    <reaction evidence="5">
        <text>3',3'-c-di-GMP + H2O = 5'-phosphoguanylyl(3'-&gt;5')guanosine + H(+)</text>
        <dbReference type="Rhea" id="RHEA:24902"/>
        <dbReference type="ChEBI" id="CHEBI:15377"/>
        <dbReference type="ChEBI" id="CHEBI:15378"/>
        <dbReference type="ChEBI" id="CHEBI:58754"/>
        <dbReference type="ChEBI" id="CHEBI:58805"/>
        <dbReference type="EC" id="3.1.4.52"/>
    </reaction>
    <physiologicalReaction direction="left-to-right" evidence="5">
        <dbReference type="Rhea" id="RHEA:24903"/>
    </physiologicalReaction>
</comment>
<dbReference type="Gene3D" id="3.30.450.20">
    <property type="entry name" value="PAS domain"/>
    <property type="match status" value="1"/>
</dbReference>
<reference evidence="13" key="1">
    <citation type="submission" date="2017-09" db="EMBL/GenBank/DDBJ databases">
        <title>The complete genome of Sulfurospirillum sp. JPD-1.</title>
        <authorList>
            <person name="Goris T."/>
        </authorList>
    </citation>
    <scope>NUCLEOTIDE SEQUENCE [LARGE SCALE GENOMIC DNA]</scope>
    <source>
        <strain evidence="13">JPD-1</strain>
    </source>
</reference>
<dbReference type="PANTHER" id="PTHR44757:SF2">
    <property type="entry name" value="BIOFILM ARCHITECTURE MAINTENANCE PROTEIN MBAA"/>
    <property type="match status" value="1"/>
</dbReference>
<keyword evidence="3 6" id="KW-1133">Transmembrane helix</keyword>
<proteinExistence type="predicted"/>
<dbReference type="InterPro" id="IPR013656">
    <property type="entry name" value="PAS_4"/>
</dbReference>
<dbReference type="PROSITE" id="PS50112">
    <property type="entry name" value="PAS"/>
    <property type="match status" value="1"/>
</dbReference>